<proteinExistence type="predicted"/>
<evidence type="ECO:0000313" key="1">
    <source>
        <dbReference type="EMBL" id="MBM6618707.1"/>
    </source>
</evidence>
<gene>
    <name evidence="1" type="ORF">JR050_13635</name>
</gene>
<sequence>MASLILLVLLIIGAFILTRRGKSKSDSFIHYKPFDAMINGTGDHFTTESVNDSKHNIQYEEKTKEIEKEL</sequence>
<evidence type="ECO:0000313" key="2">
    <source>
        <dbReference type="Proteomes" id="UP001518925"/>
    </source>
</evidence>
<reference evidence="1 2" key="1">
    <citation type="submission" date="2021-02" db="EMBL/GenBank/DDBJ databases">
        <title>Bacillus sp. RD4P76, an endophyte from a halophyte.</title>
        <authorList>
            <person name="Sun J.-Q."/>
        </authorList>
    </citation>
    <scope>NUCLEOTIDE SEQUENCE [LARGE SCALE GENOMIC DNA]</scope>
    <source>
        <strain evidence="1 2">RD4P76</strain>
    </source>
</reference>
<dbReference type="Proteomes" id="UP001518925">
    <property type="component" value="Unassembled WGS sequence"/>
</dbReference>
<keyword evidence="2" id="KW-1185">Reference proteome</keyword>
<accession>A0ABS2DJN7</accession>
<protein>
    <recommendedName>
        <fullName evidence="3">DUF3951 domain-containing protein</fullName>
    </recommendedName>
</protein>
<dbReference type="EMBL" id="JAFELM010000034">
    <property type="protein sequence ID" value="MBM6618707.1"/>
    <property type="molecule type" value="Genomic_DNA"/>
</dbReference>
<evidence type="ECO:0008006" key="3">
    <source>
        <dbReference type="Google" id="ProtNLM"/>
    </source>
</evidence>
<name>A0ABS2DJN7_9BACI</name>
<comment type="caution">
    <text evidence="1">The sequence shown here is derived from an EMBL/GenBank/DDBJ whole genome shotgun (WGS) entry which is preliminary data.</text>
</comment>
<dbReference type="RefSeq" id="WP_204204053.1">
    <property type="nucleotide sequence ID" value="NZ_JAFELM010000034.1"/>
</dbReference>
<organism evidence="1 2">
    <name type="scientific">Bacillus suaedaesalsae</name>
    <dbReference type="NCBI Taxonomy" id="2810349"/>
    <lineage>
        <taxon>Bacteria</taxon>
        <taxon>Bacillati</taxon>
        <taxon>Bacillota</taxon>
        <taxon>Bacilli</taxon>
        <taxon>Bacillales</taxon>
        <taxon>Bacillaceae</taxon>
        <taxon>Bacillus</taxon>
    </lineage>
</organism>